<keyword evidence="1" id="KW-0812">Transmembrane</keyword>
<feature type="transmembrane region" description="Helical" evidence="1">
    <location>
        <begin position="21"/>
        <end position="39"/>
    </location>
</feature>
<gene>
    <name evidence="2" type="ORF">Enr10x_37230</name>
</gene>
<keyword evidence="3" id="KW-1185">Reference proteome</keyword>
<dbReference type="Proteomes" id="UP000315647">
    <property type="component" value="Chromosome"/>
</dbReference>
<evidence type="ECO:0000313" key="3">
    <source>
        <dbReference type="Proteomes" id="UP000315647"/>
    </source>
</evidence>
<sequence>MSLVRTLDRHSQRTESVPGRLAAIRIALISFLRGIPLFFTSRPGTPLRVLCLMAFDTVHVLRTSRRLSVQKIRELAALLDFGSYANDYYDGKQFSFEKYQMTRRLLKAHDSKLVVREYLNRLRELEKQRPATGGDDRRHSQAQLYREVVVRLSLGMLAAASLEEMTVEEGIEATLQTADFELLFRIVMLCQVIDDVIDYRQDADAGLPGLMTCSTSPTRALKLTSASAARYADQRSLSTSPALFPFRLALWGVAALTRTAILYGYGRMILHAACCCSAPVTENSVSDNARS</sequence>
<keyword evidence="1" id="KW-0472">Membrane</keyword>
<proteinExistence type="predicted"/>
<name>A0A517Q9W1_9PLAN</name>
<dbReference type="EMBL" id="CP037421">
    <property type="protein sequence ID" value="QDT28381.1"/>
    <property type="molecule type" value="Genomic_DNA"/>
</dbReference>
<evidence type="ECO:0000313" key="2">
    <source>
        <dbReference type="EMBL" id="QDT28381.1"/>
    </source>
</evidence>
<protein>
    <recommendedName>
        <fullName evidence="4">Squalene/phytoene synthase</fullName>
    </recommendedName>
</protein>
<evidence type="ECO:0008006" key="4">
    <source>
        <dbReference type="Google" id="ProtNLM"/>
    </source>
</evidence>
<reference evidence="2 3" key="1">
    <citation type="submission" date="2019-03" db="EMBL/GenBank/DDBJ databases">
        <title>Deep-cultivation of Planctomycetes and their phenomic and genomic characterization uncovers novel biology.</title>
        <authorList>
            <person name="Wiegand S."/>
            <person name="Jogler M."/>
            <person name="Boedeker C."/>
            <person name="Pinto D."/>
            <person name="Vollmers J."/>
            <person name="Rivas-Marin E."/>
            <person name="Kohn T."/>
            <person name="Peeters S.H."/>
            <person name="Heuer A."/>
            <person name="Rast P."/>
            <person name="Oberbeckmann S."/>
            <person name="Bunk B."/>
            <person name="Jeske O."/>
            <person name="Meyerdierks A."/>
            <person name="Storesund J.E."/>
            <person name="Kallscheuer N."/>
            <person name="Luecker S."/>
            <person name="Lage O.M."/>
            <person name="Pohl T."/>
            <person name="Merkel B.J."/>
            <person name="Hornburger P."/>
            <person name="Mueller R.-W."/>
            <person name="Bruemmer F."/>
            <person name="Labrenz M."/>
            <person name="Spormann A.M."/>
            <person name="Op den Camp H."/>
            <person name="Overmann J."/>
            <person name="Amann R."/>
            <person name="Jetten M.S.M."/>
            <person name="Mascher T."/>
            <person name="Medema M.H."/>
            <person name="Devos D.P."/>
            <person name="Kaster A.-K."/>
            <person name="Ovreas L."/>
            <person name="Rohde M."/>
            <person name="Galperin M.Y."/>
            <person name="Jogler C."/>
        </authorList>
    </citation>
    <scope>NUCLEOTIDE SEQUENCE [LARGE SCALE GENOMIC DNA]</scope>
    <source>
        <strain evidence="2 3">Enr10</strain>
    </source>
</reference>
<organism evidence="2 3">
    <name type="scientific">Gimesia panareensis</name>
    <dbReference type="NCBI Taxonomy" id="2527978"/>
    <lineage>
        <taxon>Bacteria</taxon>
        <taxon>Pseudomonadati</taxon>
        <taxon>Planctomycetota</taxon>
        <taxon>Planctomycetia</taxon>
        <taxon>Planctomycetales</taxon>
        <taxon>Planctomycetaceae</taxon>
        <taxon>Gimesia</taxon>
    </lineage>
</organism>
<evidence type="ECO:0000256" key="1">
    <source>
        <dbReference type="SAM" id="Phobius"/>
    </source>
</evidence>
<accession>A0A517Q9W1</accession>
<keyword evidence="1" id="KW-1133">Transmembrane helix</keyword>
<dbReference type="AlphaFoldDB" id="A0A517Q9W1"/>